<dbReference type="VEuPathDB" id="FungiDB:RhiirFUN_024239"/>
<evidence type="ECO:0000259" key="2">
    <source>
        <dbReference type="PROSITE" id="PS50994"/>
    </source>
</evidence>
<dbReference type="OrthoDB" id="2323107at2759"/>
<sequence length="499" mass="58063">MSNNLSSRLLSDLEDFRQQALRCVNDATFTLNNLRANRNRLAYYAERIDFLQQQFLPMQGVFNQNFLENILNSLQNLKNQLINAMDFTEENNTAMVQTIQIIKTGGRPRYEISKELIISLAEHHFTWVQIANLLGISISTLNRRKNELNISDEITRYSTISDNELDTIMRRIKHEQPYAGESIIFGLLISLGYKIQRQRIRESIHRVDPIGPAVRWSNFVERQPYSVAGPNSLWHNDGTHSLIKWKFVVHAFIDGYSRAVTGIRCSTNNKAETVLNLFNEAISNWGIPHRCRGDRGGENILVAEWMVNYRGMNRGSYIFGRSVHNQRIERLWRDVYRLILRLYHDVFIHLEREYGLDPNNEIHLWCLHYVYLPIINKALNIFQNQWNHHQLSTEHHQSPYQLFLAGIISCGARGILDEIPVVPSEININENEYGIDWNGPTPLNNNEIVELFEINCPLNNSQYLELQNNISPLAESNNYGIEIYLHTLSVVQFMLENNN</sequence>
<evidence type="ECO:0000256" key="1">
    <source>
        <dbReference type="SAM" id="Coils"/>
    </source>
</evidence>
<dbReference type="EMBL" id="CAGKOT010000061">
    <property type="protein sequence ID" value="CAB5388496.1"/>
    <property type="molecule type" value="Genomic_DNA"/>
</dbReference>
<dbReference type="PANTHER" id="PTHR46791">
    <property type="entry name" value="EXPRESSED PROTEIN"/>
    <property type="match status" value="1"/>
</dbReference>
<proteinExistence type="predicted"/>
<dbReference type="AlphaFoldDB" id="A0A915ZST9"/>
<dbReference type="PANTHER" id="PTHR46791:SF5">
    <property type="entry name" value="CLR5 DOMAIN-CONTAINING PROTEIN-RELATED"/>
    <property type="match status" value="1"/>
</dbReference>
<evidence type="ECO:0000313" key="3">
    <source>
        <dbReference type="EMBL" id="CAB5388496.1"/>
    </source>
</evidence>
<protein>
    <recommendedName>
        <fullName evidence="2">Integrase catalytic domain-containing protein</fullName>
    </recommendedName>
</protein>
<dbReference type="InterPro" id="IPR058913">
    <property type="entry name" value="Integrase_dom_put"/>
</dbReference>
<reference evidence="3" key="1">
    <citation type="submission" date="2020-05" db="EMBL/GenBank/DDBJ databases">
        <authorList>
            <person name="Rincon C."/>
            <person name="Sanders R I."/>
            <person name="Robbins C."/>
            <person name="Chaturvedi A."/>
        </authorList>
    </citation>
    <scope>NUCLEOTIDE SEQUENCE</scope>
    <source>
        <strain evidence="3">CHB12</strain>
    </source>
</reference>
<feature type="domain" description="Integrase catalytic" evidence="2">
    <location>
        <begin position="226"/>
        <end position="407"/>
    </location>
</feature>
<accession>A0A915ZST9</accession>
<comment type="caution">
    <text evidence="3">The sequence shown here is derived from an EMBL/GenBank/DDBJ whole genome shotgun (WGS) entry which is preliminary data.</text>
</comment>
<dbReference type="PROSITE" id="PS50994">
    <property type="entry name" value="INTEGRASE"/>
    <property type="match status" value="1"/>
</dbReference>
<dbReference type="GO" id="GO:0015074">
    <property type="term" value="P:DNA integration"/>
    <property type="evidence" value="ECO:0007669"/>
    <property type="project" value="InterPro"/>
</dbReference>
<feature type="coiled-coil region" evidence="1">
    <location>
        <begin position="64"/>
        <end position="91"/>
    </location>
</feature>
<dbReference type="Pfam" id="PF24764">
    <property type="entry name" value="rva_4"/>
    <property type="match status" value="1"/>
</dbReference>
<evidence type="ECO:0000313" key="4">
    <source>
        <dbReference type="Proteomes" id="UP000684084"/>
    </source>
</evidence>
<name>A0A915ZST9_9GLOM</name>
<gene>
    <name evidence="3" type="ORF">CHRIB12_LOCUS20636</name>
</gene>
<keyword evidence="1" id="KW-0175">Coiled coil</keyword>
<dbReference type="Proteomes" id="UP000684084">
    <property type="component" value="Unassembled WGS sequence"/>
</dbReference>
<dbReference type="InterPro" id="IPR001584">
    <property type="entry name" value="Integrase_cat-core"/>
</dbReference>
<organism evidence="3 4">
    <name type="scientific">Rhizophagus irregularis</name>
    <dbReference type="NCBI Taxonomy" id="588596"/>
    <lineage>
        <taxon>Eukaryota</taxon>
        <taxon>Fungi</taxon>
        <taxon>Fungi incertae sedis</taxon>
        <taxon>Mucoromycota</taxon>
        <taxon>Glomeromycotina</taxon>
        <taxon>Glomeromycetes</taxon>
        <taxon>Glomerales</taxon>
        <taxon>Glomeraceae</taxon>
        <taxon>Rhizophagus</taxon>
    </lineage>
</organism>